<dbReference type="AlphaFoldDB" id="A0A4U1GFA2"/>
<dbReference type="EMBL" id="SWDX01000005">
    <property type="protein sequence ID" value="TKC59972.1"/>
    <property type="molecule type" value="Genomic_DNA"/>
</dbReference>
<dbReference type="PROSITE" id="PS51257">
    <property type="entry name" value="PROKAR_LIPOPROTEIN"/>
    <property type="match status" value="1"/>
</dbReference>
<reference evidence="2 3" key="1">
    <citation type="submission" date="2019-04" db="EMBL/GenBank/DDBJ databases">
        <title>Pedobacter sp. RP-1-16 sp. nov., isolated from Arctic soil.</title>
        <authorList>
            <person name="Dahal R.H."/>
            <person name="Kim D.-U."/>
        </authorList>
    </citation>
    <scope>NUCLEOTIDE SEQUENCE [LARGE SCALE GENOMIC DNA]</scope>
    <source>
        <strain evidence="2 3">RP-1-16</strain>
    </source>
</reference>
<comment type="caution">
    <text evidence="2">The sequence shown here is derived from an EMBL/GenBank/DDBJ whole genome shotgun (WGS) entry which is preliminary data.</text>
</comment>
<evidence type="ECO:0000256" key="1">
    <source>
        <dbReference type="SAM" id="SignalP"/>
    </source>
</evidence>
<evidence type="ECO:0000313" key="3">
    <source>
        <dbReference type="Proteomes" id="UP000309594"/>
    </source>
</evidence>
<gene>
    <name evidence="2" type="ORF">FBD94_13680</name>
</gene>
<name>A0A4U1GFA2_9SPHI</name>
<sequence length="361" mass="39821">MKTQLIPFRLLSLCLLFLLSCSKKEMLNENTSHIVRLTLQGNSSDSLEYIIDNKVLATVGGGFNTRTIVGFNDEQKELQIRNKNSGAIVQTKAIAVAPFDQTIILYYDGTQAYDKVINLLIKGYAVSGELEFLVGGKIIHTGTARIEKENVQVLMKENSSREIEIRKKGETTILFSKTIPSTPDRQTLNFFFDGTSIVDNVVLRPPANPANMLISAKFQSLYGTLGYYLGADIDLIFYERNTVTGITTKITPEIRFTLPANGNFNEIELPPLPHNSDVVYGCDIVEKGTNNLPYTAAATVPPFISAALPYQPNVGRYGNPIIFEAGKSKLLVIGDGKFTKTSIPRSTSLGITVTDLSQYFK</sequence>
<protein>
    <recommendedName>
        <fullName evidence="4">DUF4397 domain-containing protein</fullName>
    </recommendedName>
</protein>
<accession>A0A4U1GFA2</accession>
<keyword evidence="1" id="KW-0732">Signal</keyword>
<feature type="signal peptide" evidence="1">
    <location>
        <begin position="1"/>
        <end position="25"/>
    </location>
</feature>
<dbReference type="Proteomes" id="UP000309594">
    <property type="component" value="Unassembled WGS sequence"/>
</dbReference>
<dbReference type="RefSeq" id="WP_136880587.1">
    <property type="nucleotide sequence ID" value="NZ_SWDX01000005.1"/>
</dbReference>
<evidence type="ECO:0008006" key="4">
    <source>
        <dbReference type="Google" id="ProtNLM"/>
    </source>
</evidence>
<feature type="chain" id="PRO_5020355981" description="DUF4397 domain-containing protein" evidence="1">
    <location>
        <begin position="26"/>
        <end position="361"/>
    </location>
</feature>
<organism evidence="2 3">
    <name type="scientific">Pedobacter hiemivivus</name>
    <dbReference type="NCBI Taxonomy" id="2530454"/>
    <lineage>
        <taxon>Bacteria</taxon>
        <taxon>Pseudomonadati</taxon>
        <taxon>Bacteroidota</taxon>
        <taxon>Sphingobacteriia</taxon>
        <taxon>Sphingobacteriales</taxon>
        <taxon>Sphingobacteriaceae</taxon>
        <taxon>Pedobacter</taxon>
    </lineage>
</organism>
<proteinExistence type="predicted"/>
<evidence type="ECO:0000313" key="2">
    <source>
        <dbReference type="EMBL" id="TKC59972.1"/>
    </source>
</evidence>